<name>A0A1G2DC92_9BACT</name>
<dbReference type="InterPro" id="IPR011041">
    <property type="entry name" value="Quinoprot_gluc/sorb_DH_b-prop"/>
</dbReference>
<evidence type="ECO:0000259" key="1">
    <source>
        <dbReference type="Pfam" id="PF07995"/>
    </source>
</evidence>
<reference evidence="2 3" key="1">
    <citation type="journal article" date="2016" name="Nat. Commun.">
        <title>Thousands of microbial genomes shed light on interconnected biogeochemical processes in an aquifer system.</title>
        <authorList>
            <person name="Anantharaman K."/>
            <person name="Brown C.T."/>
            <person name="Hug L.A."/>
            <person name="Sharon I."/>
            <person name="Castelle C.J."/>
            <person name="Probst A.J."/>
            <person name="Thomas B.C."/>
            <person name="Singh A."/>
            <person name="Wilkins M.J."/>
            <person name="Karaoz U."/>
            <person name="Brodie E.L."/>
            <person name="Williams K.H."/>
            <person name="Hubbard S.S."/>
            <person name="Banfield J.F."/>
        </authorList>
    </citation>
    <scope>NUCLEOTIDE SEQUENCE [LARGE SCALE GENOMIC DNA]</scope>
</reference>
<protein>
    <recommendedName>
        <fullName evidence="1">Glucose/Sorbosone dehydrogenase domain-containing protein</fullName>
    </recommendedName>
</protein>
<comment type="caution">
    <text evidence="2">The sequence shown here is derived from an EMBL/GenBank/DDBJ whole genome shotgun (WGS) entry which is preliminary data.</text>
</comment>
<gene>
    <name evidence="2" type="ORF">A3C93_03560</name>
</gene>
<feature type="domain" description="Glucose/Sorbosone dehydrogenase" evidence="1">
    <location>
        <begin position="57"/>
        <end position="374"/>
    </location>
</feature>
<dbReference type="InterPro" id="IPR011042">
    <property type="entry name" value="6-blade_b-propeller_TolB-like"/>
</dbReference>
<dbReference type="SUPFAM" id="SSF50952">
    <property type="entry name" value="Soluble quinoprotein glucose dehydrogenase"/>
    <property type="match status" value="1"/>
</dbReference>
<dbReference type="EMBL" id="MHLO01000036">
    <property type="protein sequence ID" value="OGZ11216.1"/>
    <property type="molecule type" value="Genomic_DNA"/>
</dbReference>
<accession>A0A1G2DC92</accession>
<dbReference type="PANTHER" id="PTHR19328">
    <property type="entry name" value="HEDGEHOG-INTERACTING PROTEIN"/>
    <property type="match status" value="1"/>
</dbReference>
<evidence type="ECO:0000313" key="2">
    <source>
        <dbReference type="EMBL" id="OGZ11216.1"/>
    </source>
</evidence>
<proteinExistence type="predicted"/>
<dbReference type="Proteomes" id="UP000178636">
    <property type="component" value="Unassembled WGS sequence"/>
</dbReference>
<organism evidence="2 3">
    <name type="scientific">Candidatus Lloydbacteria bacterium RIFCSPHIGHO2_02_FULL_54_17</name>
    <dbReference type="NCBI Taxonomy" id="1798664"/>
    <lineage>
        <taxon>Bacteria</taxon>
        <taxon>Candidatus Lloydiibacteriota</taxon>
    </lineage>
</organism>
<dbReference type="PANTHER" id="PTHR19328:SF13">
    <property type="entry name" value="HIPL1 PROTEIN"/>
    <property type="match status" value="1"/>
</dbReference>
<dbReference type="InterPro" id="IPR012938">
    <property type="entry name" value="Glc/Sorbosone_DH"/>
</dbReference>
<dbReference type="STRING" id="1798664.A3C93_03560"/>
<dbReference type="Pfam" id="PF07995">
    <property type="entry name" value="GSDH"/>
    <property type="match status" value="1"/>
</dbReference>
<dbReference type="Gene3D" id="2.120.10.30">
    <property type="entry name" value="TolB, C-terminal domain"/>
    <property type="match status" value="1"/>
</dbReference>
<dbReference type="AlphaFoldDB" id="A0A1G2DC92"/>
<sequence>MVIVTALLLASWFGGKYFALFDARLAPGAVRNLFFGTPVSPADVLYEVEEVVSGLLVPWSIVWTSPDRMLIAERPGRLRVFVGGKLLDRPLVTFHDVSRGGEEGLMGVAVDPEYSANGYLYACYAYTRERENGKEEIVDRLVRLHDDGTKATVDRVLIDHIPAAEFHAGCRVAFGPDGKLYVTTGDATEGKLAQRLDSLAGKILRLNSDGSRPSDNPFPDSLVWSLGHRNPQGIAWHPKTGVMYETEHGPSLVDGPAGGDEVNVIVAGANYGWPLVSHEKTRDGTVAPITLFTPAEAPASAVIYGGSLLPQFFGNLFFGALKGEGLVRIVIDDDDPEKVMRIEKLDNVRFGRIRDVAQGPDGAIYFSTSNRGGRGEPTGADDRIFRIVPKK</sequence>
<evidence type="ECO:0000313" key="3">
    <source>
        <dbReference type="Proteomes" id="UP000178636"/>
    </source>
</evidence>